<dbReference type="AlphaFoldDB" id="A0A0H3FZ12"/>
<keyword evidence="1" id="KW-0732">Signal</keyword>
<feature type="signal peptide" evidence="1">
    <location>
        <begin position="1"/>
        <end position="29"/>
    </location>
</feature>
<protein>
    <submittedName>
        <fullName evidence="2">Uncharacterized protein</fullName>
    </submittedName>
</protein>
<reference evidence="2 3" key="1">
    <citation type="journal article" date="2011" name="J. Bacteriol.">
        <title>Genome sequence of the ethanol-producing Zymomonas mobilis subsp. mobilis lectotype strain ATCC 10988.</title>
        <authorList>
            <person name="Pappas K.M."/>
            <person name="Kouvelis V.N."/>
            <person name="Saunders E."/>
            <person name="Brettin T.S."/>
            <person name="Bruce D."/>
            <person name="Detter C."/>
            <person name="Balakireva M."/>
            <person name="Han C.S."/>
            <person name="Savvakis G."/>
            <person name="Kyrpides N.C."/>
            <person name="Typas M.A."/>
        </authorList>
    </citation>
    <scope>NUCLEOTIDE SEQUENCE [LARGE SCALE GENOMIC DNA]</scope>
    <source>
        <strain evidence="3">ATCC 10988 / DSM 424 / CCUG 17860 / LMG 404 / NCIMB 8938 / NRRL B-806 / ZM1</strain>
    </source>
</reference>
<gene>
    <name evidence="2" type="ordered locus">Zmob_1234</name>
</gene>
<organism evidence="2 3">
    <name type="scientific">Zymomonas mobilis subsp. mobilis (strain ATCC 10988 / DSM 424 / LMG 404 / NCIMB 8938 / NRRL B-806 / ZM1)</name>
    <dbReference type="NCBI Taxonomy" id="555217"/>
    <lineage>
        <taxon>Bacteria</taxon>
        <taxon>Pseudomonadati</taxon>
        <taxon>Pseudomonadota</taxon>
        <taxon>Alphaproteobacteria</taxon>
        <taxon>Sphingomonadales</taxon>
        <taxon>Zymomonadaceae</taxon>
        <taxon>Zymomonas</taxon>
    </lineage>
</organism>
<proteinExistence type="predicted"/>
<name>A0A0H3FZ12_ZYMMA</name>
<dbReference type="OrthoDB" id="7471337at2"/>
<accession>A0A0H3FZ12</accession>
<dbReference type="EMBL" id="CP002850">
    <property type="protein sequence ID" value="AEH63060.1"/>
    <property type="molecule type" value="Genomic_DNA"/>
</dbReference>
<evidence type="ECO:0000256" key="1">
    <source>
        <dbReference type="SAM" id="SignalP"/>
    </source>
</evidence>
<dbReference type="KEGG" id="zmm:Zmob_1234"/>
<sequence length="140" mass="15396" precursor="true">MSGKNFIKIILPLGMALSLSLPSFEAAQAVPVAASLAYSQRLQQLPEMQRSAVLRGALNDSGYFCRRVASASPNKEGYDNLAMWSVRCQNDKTDFQDFAVFLGPDGSAQIRQCKDTQSLNLPACHLSDTLEKDKTQKSKH</sequence>
<dbReference type="HOGENOM" id="CLU_147468_0_0_5"/>
<evidence type="ECO:0000313" key="3">
    <source>
        <dbReference type="Proteomes" id="UP000001494"/>
    </source>
</evidence>
<evidence type="ECO:0000313" key="2">
    <source>
        <dbReference type="EMBL" id="AEH63060.1"/>
    </source>
</evidence>
<dbReference type="eggNOG" id="ENOG5031DGD">
    <property type="taxonomic scope" value="Bacteria"/>
</dbReference>
<dbReference type="Proteomes" id="UP000001494">
    <property type="component" value="Chromosome"/>
</dbReference>
<dbReference type="RefSeq" id="WP_014500949.1">
    <property type="nucleotide sequence ID" value="NC_017262.1"/>
</dbReference>
<feature type="chain" id="PRO_5002609581" evidence="1">
    <location>
        <begin position="30"/>
        <end position="140"/>
    </location>
</feature>